<dbReference type="InterPro" id="IPR036409">
    <property type="entry name" value="Aldolase_II/adducin_N_sf"/>
</dbReference>
<organism evidence="3 4">
    <name type="scientific">Pollutimonas harenae</name>
    <dbReference type="NCBI Taxonomy" id="657015"/>
    <lineage>
        <taxon>Bacteria</taxon>
        <taxon>Pseudomonadati</taxon>
        <taxon>Pseudomonadota</taxon>
        <taxon>Betaproteobacteria</taxon>
        <taxon>Burkholderiales</taxon>
        <taxon>Alcaligenaceae</taxon>
        <taxon>Pollutimonas</taxon>
    </lineage>
</organism>
<proteinExistence type="inferred from homology"/>
<dbReference type="PANTHER" id="PTHR10672:SF3">
    <property type="entry name" value="PROTEIN HU-LI TAI SHAO"/>
    <property type="match status" value="1"/>
</dbReference>
<reference evidence="3 4" key="1">
    <citation type="submission" date="2020-07" db="EMBL/GenBank/DDBJ databases">
        <title>Taxonomic revisions and descriptions of new bacterial species based on genomic comparisons in the high-G+C-content subgroup of the family Alcaligenaceae.</title>
        <authorList>
            <person name="Szabo A."/>
            <person name="Felfoldi T."/>
        </authorList>
    </citation>
    <scope>NUCLEOTIDE SEQUENCE [LARGE SCALE GENOMIC DNA]</scope>
    <source>
        <strain evidence="3 4">DSM 25667</strain>
    </source>
</reference>
<comment type="similarity">
    <text evidence="1">Belongs to the aldolase class II family.</text>
</comment>
<evidence type="ECO:0000313" key="4">
    <source>
        <dbReference type="Proteomes" id="UP000554144"/>
    </source>
</evidence>
<accession>A0A853GSM2</accession>
<dbReference type="SUPFAM" id="SSF53639">
    <property type="entry name" value="AraD/HMP-PK domain-like"/>
    <property type="match status" value="1"/>
</dbReference>
<dbReference type="SMART" id="SM01007">
    <property type="entry name" value="Aldolase_II"/>
    <property type="match status" value="1"/>
</dbReference>
<dbReference type="GO" id="GO:0005856">
    <property type="term" value="C:cytoskeleton"/>
    <property type="evidence" value="ECO:0007669"/>
    <property type="project" value="TreeGrafter"/>
</dbReference>
<gene>
    <name evidence="3" type="ORF">H0A62_06035</name>
</gene>
<dbReference type="OrthoDB" id="8859181at2"/>
<name>A0A853GSM2_9BURK</name>
<protein>
    <submittedName>
        <fullName evidence="3">Class II aldolase/adducin family protein</fullName>
    </submittedName>
</protein>
<dbReference type="NCBIfam" id="NF005451">
    <property type="entry name" value="PRK07044.1"/>
    <property type="match status" value="1"/>
</dbReference>
<keyword evidence="4" id="KW-1185">Reference proteome</keyword>
<dbReference type="Pfam" id="PF00596">
    <property type="entry name" value="Aldolase_II"/>
    <property type="match status" value="1"/>
</dbReference>
<evidence type="ECO:0000256" key="1">
    <source>
        <dbReference type="ARBA" id="ARBA00037961"/>
    </source>
</evidence>
<sequence length="275" mass="30352">MSVEHTRLSPVAEEAASNNGFELASRSKPDVVGITPEEKAVRVDLAAAYRLCALHGWDDLIYTHISAKVPGPEHHFLVNPLGLGFDEITASSLVKIDLDGNIIGESKYRPNAAGFVIHGGIHQVREDAVSIMHLHTEHGMALSILEEGLLPLTQHAMRFYERIGYHDYEGIALSNDERKRLINALGSHNALVLRNHGTLTVGKSVGAAFVEMFYLEKAARAQLLATAGNRPIRIPDQKICALTAQQWQDDFSSTHNREWPALLRKLTRLAPGYDV</sequence>
<evidence type="ECO:0000259" key="2">
    <source>
        <dbReference type="SMART" id="SM01007"/>
    </source>
</evidence>
<dbReference type="InterPro" id="IPR051017">
    <property type="entry name" value="Aldolase-II_Adducin_sf"/>
</dbReference>
<dbReference type="Proteomes" id="UP000554144">
    <property type="component" value="Unassembled WGS sequence"/>
</dbReference>
<dbReference type="PANTHER" id="PTHR10672">
    <property type="entry name" value="ADDUCIN"/>
    <property type="match status" value="1"/>
</dbReference>
<comment type="caution">
    <text evidence="3">The sequence shown here is derived from an EMBL/GenBank/DDBJ whole genome shotgun (WGS) entry which is preliminary data.</text>
</comment>
<dbReference type="GO" id="GO:0051015">
    <property type="term" value="F:actin filament binding"/>
    <property type="evidence" value="ECO:0007669"/>
    <property type="project" value="TreeGrafter"/>
</dbReference>
<dbReference type="Gene3D" id="3.40.225.10">
    <property type="entry name" value="Class II aldolase/adducin N-terminal domain"/>
    <property type="match status" value="1"/>
</dbReference>
<evidence type="ECO:0000313" key="3">
    <source>
        <dbReference type="EMBL" id="NYT85157.1"/>
    </source>
</evidence>
<feature type="domain" description="Class II aldolase/adducin N-terminal" evidence="2">
    <location>
        <begin position="43"/>
        <end position="223"/>
    </location>
</feature>
<dbReference type="AlphaFoldDB" id="A0A853GSM2"/>
<dbReference type="InterPro" id="IPR001303">
    <property type="entry name" value="Aldolase_II/adducin_N"/>
</dbReference>
<dbReference type="EMBL" id="JACCEV010000001">
    <property type="protein sequence ID" value="NYT85157.1"/>
    <property type="molecule type" value="Genomic_DNA"/>
</dbReference>
<dbReference type="RefSeq" id="WP_130037284.1">
    <property type="nucleotide sequence ID" value="NZ_JACCEV010000001.1"/>
</dbReference>